<feature type="domain" description="Transposase DDE" evidence="1">
    <location>
        <begin position="1"/>
        <end position="69"/>
    </location>
</feature>
<name>A0A1G5R1N5_9RHOB</name>
<evidence type="ECO:0000313" key="3">
    <source>
        <dbReference type="Proteomes" id="UP000198767"/>
    </source>
</evidence>
<gene>
    <name evidence="2" type="ORF">SAMN04488118_107153</name>
</gene>
<proteinExistence type="predicted"/>
<reference evidence="2 3" key="1">
    <citation type="submission" date="2016-10" db="EMBL/GenBank/DDBJ databases">
        <authorList>
            <person name="de Groot N.N."/>
        </authorList>
    </citation>
    <scope>NUCLEOTIDE SEQUENCE [LARGE SCALE GENOMIC DNA]</scope>
    <source>
        <strain evidence="2 3">U95</strain>
    </source>
</reference>
<dbReference type="Pfam" id="PF13737">
    <property type="entry name" value="DDE_Tnp_1_5"/>
    <property type="match status" value="1"/>
</dbReference>
<sequence>MKVLFGMAFRQTTGFVESLLRLISVNWAVPGFSTLSRRPRTLAVNIPYRGAHDPLHVLIDCTGIKVKGEEEWSVRRHDGSKRRV</sequence>
<keyword evidence="3" id="KW-1185">Reference proteome</keyword>
<dbReference type="InterPro" id="IPR025668">
    <property type="entry name" value="Tnp_DDE_dom"/>
</dbReference>
<evidence type="ECO:0000313" key="2">
    <source>
        <dbReference type="EMBL" id="SCZ67962.1"/>
    </source>
</evidence>
<organism evidence="2 3">
    <name type="scientific">Epibacterium ulvae</name>
    <dbReference type="NCBI Taxonomy" id="1156985"/>
    <lineage>
        <taxon>Bacteria</taxon>
        <taxon>Pseudomonadati</taxon>
        <taxon>Pseudomonadota</taxon>
        <taxon>Alphaproteobacteria</taxon>
        <taxon>Rhodobacterales</taxon>
        <taxon>Roseobacteraceae</taxon>
        <taxon>Epibacterium</taxon>
    </lineage>
</organism>
<protein>
    <submittedName>
        <fullName evidence="2">Transposase DDE domain-containing protein</fullName>
    </submittedName>
</protein>
<dbReference type="Proteomes" id="UP000198767">
    <property type="component" value="Unassembled WGS sequence"/>
</dbReference>
<accession>A0A1G5R1N5</accession>
<evidence type="ECO:0000259" key="1">
    <source>
        <dbReference type="Pfam" id="PF13737"/>
    </source>
</evidence>
<dbReference type="EMBL" id="FMWG01000007">
    <property type="protein sequence ID" value="SCZ67962.1"/>
    <property type="molecule type" value="Genomic_DNA"/>
</dbReference>
<dbReference type="AlphaFoldDB" id="A0A1G5R1N5"/>